<gene>
    <name evidence="7" type="ORF">HNR70_002340</name>
</gene>
<evidence type="ECO:0000259" key="6">
    <source>
        <dbReference type="Pfam" id="PF08244"/>
    </source>
</evidence>
<keyword evidence="2 7" id="KW-0378">Hydrolase</keyword>
<feature type="chain" id="PRO_5032941189" evidence="4">
    <location>
        <begin position="34"/>
        <end position="902"/>
    </location>
</feature>
<accession>A0A841AF18</accession>
<dbReference type="Pfam" id="PF00251">
    <property type="entry name" value="Glyco_hydro_32N"/>
    <property type="match status" value="2"/>
</dbReference>
<dbReference type="Gene3D" id="2.60.120.560">
    <property type="entry name" value="Exo-inulinase, domain 1"/>
    <property type="match status" value="1"/>
</dbReference>
<evidence type="ECO:0000259" key="5">
    <source>
        <dbReference type="Pfam" id="PF00251"/>
    </source>
</evidence>
<dbReference type="Proteomes" id="UP000588158">
    <property type="component" value="Unassembled WGS sequence"/>
</dbReference>
<keyword evidence="8" id="KW-1185">Reference proteome</keyword>
<dbReference type="InterPro" id="IPR018053">
    <property type="entry name" value="Glyco_hydro_32_AS"/>
</dbReference>
<evidence type="ECO:0000313" key="7">
    <source>
        <dbReference type="EMBL" id="MBB5832527.1"/>
    </source>
</evidence>
<feature type="domain" description="Glycosyl hydrolase family 32 N-terminal" evidence="5">
    <location>
        <begin position="47"/>
        <end position="302"/>
    </location>
</feature>
<keyword evidence="3 7" id="KW-0326">Glycosidase</keyword>
<dbReference type="GO" id="GO:0031219">
    <property type="term" value="F:levanase activity"/>
    <property type="evidence" value="ECO:0007669"/>
    <property type="project" value="UniProtKB-EC"/>
</dbReference>
<dbReference type="SMART" id="SM00640">
    <property type="entry name" value="Glyco_32"/>
    <property type="match status" value="1"/>
</dbReference>
<dbReference type="GO" id="GO:0005987">
    <property type="term" value="P:sucrose catabolic process"/>
    <property type="evidence" value="ECO:0007669"/>
    <property type="project" value="TreeGrafter"/>
</dbReference>
<protein>
    <submittedName>
        <fullName evidence="7">Levanase</fullName>
        <ecNumber evidence="7">3.2.1.65</ecNumber>
    </submittedName>
</protein>
<keyword evidence="4" id="KW-0732">Signal</keyword>
<sequence>MPRTNAPRRSLRALCVGAVAVLTLGLGSTHALADGAPGTEPYRPGYHYTPERNWMNDPNGLVFHDGLYHLYYQYNPEGSRWGNMSWGHATSPDLMTWTEQPLAIGQTFDEQGRSIEDIFSGSVVVDHGNTSGLGIDGEDPLIALYTSAYTSAHPERAGQQAQSLAYSTDGGFTWEKYAGNPVVDRGSANFRDPKVFWYEGATPAESHWVMVAVEATEHKVVLYTSDDLLTWEHASDFGPANSVGGVWECPDLFELPVDGNPEETRWVLVVNLNPGAVAGGSGGQYFVGDFDGTSFTAENIVDEVPVPEGDVLWDFEGGDFTGWEVTDQDGRPTEDGPFGNAPATGALSGQQTVSGFVGEGLVNSFHGGDAPVGSMESAPFTVERSHLSFLVGGGNNPRREGTRLDSAPPAGTLLWNGFEAADGAATLADLGWTGSGDLAAEDSPSPDGGEGAIGAMRVNTWTGGPKGDDNIGTLTSPQFVLDGAHLNMLVGGGGREEDPEQTLEVQLLVDGEAVRRLTGPSDGLLNWRSWDVSDLQGRTAQLRVVDEATGDWGHLTLDHVVMGDEIALPQSTETTVNLVVGGEVVRTATGTDSESLDWTSWDVREFAGQQARLRIVDNKSGGWGHVLVDHVVATDGPVPSTLESYQWLDRGRDYYASVSYSDAPDGRRIMQGWMNNWLYAGAVPTSPWVSSMTLPREVTLTRTADGIELAQAPVAHATDALIAESARTVSRATVDDRTAPLRVRGQRLGGDMMRLDVRLDPGTAKRAGVVVRASDGFAADPSKSADGAEGTLVGYDAESGKVFVDRTRSGAVGFHDDFAGRVDAPVTREADGTVSFSVWVDRSSVEVFAAGGTRTLTELVYPDPASQQVLAFAEGGRARILEATATPVAQTMFTDGTGVTGP</sequence>
<comment type="similarity">
    <text evidence="1">Belongs to the glycosyl hydrolase 32 family.</text>
</comment>
<reference evidence="7 8" key="1">
    <citation type="submission" date="2020-08" db="EMBL/GenBank/DDBJ databases">
        <title>Sequencing the genomes of 1000 actinobacteria strains.</title>
        <authorList>
            <person name="Klenk H.-P."/>
        </authorList>
    </citation>
    <scope>NUCLEOTIDE SEQUENCE [LARGE SCALE GENOMIC DNA]</scope>
    <source>
        <strain evidence="7 8">DSM 28796</strain>
    </source>
</reference>
<dbReference type="CDD" id="cd18622">
    <property type="entry name" value="GH32_Inu-like"/>
    <property type="match status" value="1"/>
</dbReference>
<dbReference type="SUPFAM" id="SSF75005">
    <property type="entry name" value="Arabinanase/levansucrase/invertase"/>
    <property type="match status" value="1"/>
</dbReference>
<dbReference type="AlphaFoldDB" id="A0A841AF18"/>
<dbReference type="Gene3D" id="2.115.10.20">
    <property type="entry name" value="Glycosyl hydrolase domain, family 43"/>
    <property type="match status" value="2"/>
</dbReference>
<dbReference type="InterPro" id="IPR013320">
    <property type="entry name" value="ConA-like_dom_sf"/>
</dbReference>
<dbReference type="InterPro" id="IPR013189">
    <property type="entry name" value="Glyco_hydro_32_C"/>
</dbReference>
<dbReference type="InterPro" id="IPR001362">
    <property type="entry name" value="Glyco_hydro_32"/>
</dbReference>
<feature type="domain" description="Glycosyl hydrolase family 32 C-terminal" evidence="6">
    <location>
        <begin position="744"/>
        <end position="885"/>
    </location>
</feature>
<evidence type="ECO:0000256" key="4">
    <source>
        <dbReference type="SAM" id="SignalP"/>
    </source>
</evidence>
<dbReference type="PANTHER" id="PTHR42800">
    <property type="entry name" value="EXOINULINASE INUD (AFU_ORTHOLOGUE AFUA_5G00480)"/>
    <property type="match status" value="1"/>
</dbReference>
<dbReference type="EC" id="3.2.1.65" evidence="7"/>
<dbReference type="InterPro" id="IPR023296">
    <property type="entry name" value="Glyco_hydro_beta-prop_sf"/>
</dbReference>
<dbReference type="PROSITE" id="PS00609">
    <property type="entry name" value="GLYCOSYL_HYDROL_F32"/>
    <property type="match status" value="1"/>
</dbReference>
<dbReference type="Pfam" id="PF08244">
    <property type="entry name" value="Glyco_hydro_32C"/>
    <property type="match status" value="1"/>
</dbReference>
<dbReference type="SUPFAM" id="SSF49899">
    <property type="entry name" value="Concanavalin A-like lectins/glucanases"/>
    <property type="match status" value="1"/>
</dbReference>
<dbReference type="RefSeq" id="WP_184325842.1">
    <property type="nucleotide sequence ID" value="NZ_JACHLZ010000001.1"/>
</dbReference>
<name>A0A841AF18_9MICO</name>
<dbReference type="GO" id="GO:0004575">
    <property type="term" value="F:sucrose alpha-glucosidase activity"/>
    <property type="evidence" value="ECO:0007669"/>
    <property type="project" value="TreeGrafter"/>
</dbReference>
<dbReference type="EMBL" id="JACHLZ010000001">
    <property type="protein sequence ID" value="MBB5832527.1"/>
    <property type="molecule type" value="Genomic_DNA"/>
</dbReference>
<comment type="caution">
    <text evidence="7">The sequence shown here is derived from an EMBL/GenBank/DDBJ whole genome shotgun (WGS) entry which is preliminary data.</text>
</comment>
<evidence type="ECO:0000256" key="1">
    <source>
        <dbReference type="ARBA" id="ARBA00009902"/>
    </source>
</evidence>
<feature type="signal peptide" evidence="4">
    <location>
        <begin position="1"/>
        <end position="33"/>
    </location>
</feature>
<organism evidence="7 8">
    <name type="scientific">Brachybacterium aquaticum</name>
    <dbReference type="NCBI Taxonomy" id="1432564"/>
    <lineage>
        <taxon>Bacteria</taxon>
        <taxon>Bacillati</taxon>
        <taxon>Actinomycetota</taxon>
        <taxon>Actinomycetes</taxon>
        <taxon>Micrococcales</taxon>
        <taxon>Dermabacteraceae</taxon>
        <taxon>Brachybacterium</taxon>
    </lineage>
</organism>
<dbReference type="PANTHER" id="PTHR42800:SF1">
    <property type="entry name" value="EXOINULINASE INUD (AFU_ORTHOLOGUE AFUA_5G00480)"/>
    <property type="match status" value="1"/>
</dbReference>
<evidence type="ECO:0000313" key="8">
    <source>
        <dbReference type="Proteomes" id="UP000588158"/>
    </source>
</evidence>
<evidence type="ECO:0000256" key="3">
    <source>
        <dbReference type="ARBA" id="ARBA00023295"/>
    </source>
</evidence>
<dbReference type="GO" id="GO:0005737">
    <property type="term" value="C:cytoplasm"/>
    <property type="evidence" value="ECO:0007669"/>
    <property type="project" value="TreeGrafter"/>
</dbReference>
<evidence type="ECO:0000256" key="2">
    <source>
        <dbReference type="ARBA" id="ARBA00022801"/>
    </source>
</evidence>
<proteinExistence type="inferred from homology"/>
<feature type="domain" description="Glycosyl hydrolase family 32 N-terminal" evidence="5">
    <location>
        <begin position="643"/>
        <end position="713"/>
    </location>
</feature>
<dbReference type="InterPro" id="IPR013148">
    <property type="entry name" value="Glyco_hydro_32_N"/>
</dbReference>